<dbReference type="Proteomes" id="UP000605392">
    <property type="component" value="Unassembled WGS sequence"/>
</dbReference>
<evidence type="ECO:0000313" key="1">
    <source>
        <dbReference type="EMBL" id="GGF73806.1"/>
    </source>
</evidence>
<sequence length="87" mass="9822">MREIKFNQHLKYIKGLAILLFMAAMYCGLATLDVMVSLKYETNSMEDCISSITGYNLCFMLKVYPIAGVSCCLLAMGLVAWRQALKR</sequence>
<protein>
    <submittedName>
        <fullName evidence="1">Uncharacterized protein</fullName>
    </submittedName>
</protein>
<organism evidence="1 2">
    <name type="scientific">Hymenobacter qilianensis</name>
    <dbReference type="NCBI Taxonomy" id="1385715"/>
    <lineage>
        <taxon>Bacteria</taxon>
        <taxon>Pseudomonadati</taxon>
        <taxon>Bacteroidota</taxon>
        <taxon>Cytophagia</taxon>
        <taxon>Cytophagales</taxon>
        <taxon>Hymenobacteraceae</taxon>
        <taxon>Hymenobacter</taxon>
    </lineage>
</organism>
<accession>A0ACB5PUR0</accession>
<proteinExistence type="predicted"/>
<gene>
    <name evidence="1" type="ORF">GCM10011375_31170</name>
</gene>
<reference evidence="1 2" key="1">
    <citation type="journal article" date="2019" name="Int. J. Syst. Evol. Microbiol.">
        <title>The Global Catalogue of Microorganisms (GCM) 10K type strain sequencing project: providing services to taxonomists for standard genome sequencing and annotation.</title>
        <authorList>
            <consortium name="The Broad Institute Genomics Platform"/>
            <consortium name="The Broad Institute Genome Sequencing Center for Infectious Disease"/>
            <person name="Wu L."/>
            <person name="Ma J."/>
        </authorList>
    </citation>
    <scope>NUCLEOTIDE SEQUENCE [LARGE SCALE GENOMIC DNA]</scope>
    <source>
        <strain evidence="1 2">CGMCC 1.12720</strain>
    </source>
</reference>
<evidence type="ECO:0000313" key="2">
    <source>
        <dbReference type="Proteomes" id="UP000605392"/>
    </source>
</evidence>
<keyword evidence="2" id="KW-1185">Reference proteome</keyword>
<dbReference type="EMBL" id="BMFN01000003">
    <property type="protein sequence ID" value="GGF73806.1"/>
    <property type="molecule type" value="Genomic_DNA"/>
</dbReference>
<name>A0ACB5PUR0_9BACT</name>
<comment type="caution">
    <text evidence="1">The sequence shown here is derived from an EMBL/GenBank/DDBJ whole genome shotgun (WGS) entry which is preliminary data.</text>
</comment>